<sequence>MSYTEYDNNGTKVYLCWNCGKIHIEEEETQHEYIDNDFLNRLINKANKKVKE</sequence>
<evidence type="ECO:0000313" key="1">
    <source>
        <dbReference type="EMBL" id="KKK87114.1"/>
    </source>
</evidence>
<name>A0A0F9B8U1_9ZZZZ</name>
<reference evidence="1" key="1">
    <citation type="journal article" date="2015" name="Nature">
        <title>Complex archaea that bridge the gap between prokaryotes and eukaryotes.</title>
        <authorList>
            <person name="Spang A."/>
            <person name="Saw J.H."/>
            <person name="Jorgensen S.L."/>
            <person name="Zaremba-Niedzwiedzka K."/>
            <person name="Martijn J."/>
            <person name="Lind A.E."/>
            <person name="van Eijk R."/>
            <person name="Schleper C."/>
            <person name="Guy L."/>
            <person name="Ettema T.J."/>
        </authorList>
    </citation>
    <scope>NUCLEOTIDE SEQUENCE</scope>
</reference>
<proteinExistence type="predicted"/>
<comment type="caution">
    <text evidence="1">The sequence shown here is derived from an EMBL/GenBank/DDBJ whole genome shotgun (WGS) entry which is preliminary data.</text>
</comment>
<dbReference type="AlphaFoldDB" id="A0A0F9B8U1"/>
<dbReference type="EMBL" id="LAZR01050546">
    <property type="protein sequence ID" value="KKK87114.1"/>
    <property type="molecule type" value="Genomic_DNA"/>
</dbReference>
<accession>A0A0F9B8U1</accession>
<organism evidence="1">
    <name type="scientific">marine sediment metagenome</name>
    <dbReference type="NCBI Taxonomy" id="412755"/>
    <lineage>
        <taxon>unclassified sequences</taxon>
        <taxon>metagenomes</taxon>
        <taxon>ecological metagenomes</taxon>
    </lineage>
</organism>
<gene>
    <name evidence="1" type="ORF">LCGC14_2756460</name>
</gene>
<protein>
    <submittedName>
        <fullName evidence="1">Uncharacterized protein</fullName>
    </submittedName>
</protein>